<dbReference type="Proteomes" id="UP000663981">
    <property type="component" value="Unassembled WGS sequence"/>
</dbReference>
<evidence type="ECO:0000256" key="8">
    <source>
        <dbReference type="ARBA" id="ARBA00048318"/>
    </source>
</evidence>
<keyword evidence="7 9" id="KW-1208">Phospholipid metabolism</keyword>
<dbReference type="NCBIfam" id="TIGR01768">
    <property type="entry name" value="GGGP-family"/>
    <property type="match status" value="1"/>
</dbReference>
<feature type="binding site" evidence="9">
    <location>
        <position position="40"/>
    </location>
    <ligand>
        <name>Mg(2+)</name>
        <dbReference type="ChEBI" id="CHEBI:18420"/>
    </ligand>
</feature>
<protein>
    <recommendedName>
        <fullName evidence="9">Heptaprenylglyceryl phosphate synthase</fullName>
        <shortName evidence="9">HepGP synthase</shortName>
        <ecNumber evidence="9">2.5.1.n9</ecNumber>
    </recommendedName>
    <alternativeName>
        <fullName evidence="9">Glycerol-1-phosphate heptaprenyltransferase</fullName>
    </alternativeName>
</protein>
<keyword evidence="5 9" id="KW-0443">Lipid metabolism</keyword>
<sequence length="227" mass="25451">MYDINEWKHVFKLDPDKVISDEDLEKICESGTDGIIVGGSDNITEDNVLNLMSRIRRYFIPCVLEVSTAESIIPGFDLYFIPTVLNSRSTKWMIDLHHEAVKEYGEIMNWDELIVEGYCILNPDCKAAALTDANTNLSLDDVTAYARVAEKMYQLPIFYLEYSGMLGDLAVVEQTKKVLTKTKLFYGGGITSAEEAKHFAQFADVVVVGNVIYTDLKAALKTVEAVK</sequence>
<keyword evidence="1 9" id="KW-0444">Lipid biosynthesis</keyword>
<keyword evidence="4 9" id="KW-0460">Magnesium</keyword>
<dbReference type="Gene3D" id="3.20.20.390">
    <property type="entry name" value="FMN-linked oxidoreductases"/>
    <property type="match status" value="1"/>
</dbReference>
<comment type="caution">
    <text evidence="9">Lacks conserved residue(s) required for the propagation of feature annotation.</text>
</comment>
<dbReference type="CDD" id="cd02812">
    <property type="entry name" value="PcrB_like"/>
    <property type="match status" value="1"/>
</dbReference>
<accession>A0ABS3N4L1</accession>
<dbReference type="PANTHER" id="PTHR40029">
    <property type="match status" value="1"/>
</dbReference>
<dbReference type="HAMAP" id="MF_00112">
    <property type="entry name" value="GGGP_HepGP_synthase"/>
    <property type="match status" value="1"/>
</dbReference>
<gene>
    <name evidence="9" type="primary">pcrB</name>
    <name evidence="10" type="ORF">I7822_15590</name>
</gene>
<organism evidence="10 11">
    <name type="scientific">Metabacillus bambusae</name>
    <dbReference type="NCBI Taxonomy" id="2795218"/>
    <lineage>
        <taxon>Bacteria</taxon>
        <taxon>Bacillati</taxon>
        <taxon>Bacillota</taxon>
        <taxon>Bacilli</taxon>
        <taxon>Bacillales</taxon>
        <taxon>Bacillaceae</taxon>
        <taxon>Metabacillus</taxon>
    </lineage>
</organism>
<dbReference type="InterPro" id="IPR008205">
    <property type="entry name" value="GGGP_HepGP_synthase"/>
</dbReference>
<keyword evidence="2 9" id="KW-0808">Transferase</keyword>
<dbReference type="GO" id="GO:0016740">
    <property type="term" value="F:transferase activity"/>
    <property type="evidence" value="ECO:0007669"/>
    <property type="project" value="UniProtKB-KW"/>
</dbReference>
<evidence type="ECO:0000256" key="5">
    <source>
        <dbReference type="ARBA" id="ARBA00023098"/>
    </source>
</evidence>
<dbReference type="PANTHER" id="PTHR40029:SF2">
    <property type="entry name" value="HEPTAPRENYLGLYCERYL PHOSPHATE SYNTHASE"/>
    <property type="match status" value="1"/>
</dbReference>
<keyword evidence="3 9" id="KW-0479">Metal-binding</keyword>
<comment type="catalytic activity">
    <reaction evidence="8 9">
        <text>sn-glycerol 1-phosphate + all-trans-heptaprenyl diphosphate = 3-heptaprenyl-sn-glycero-1-phosphate + diphosphate</text>
        <dbReference type="Rhea" id="RHEA:33495"/>
        <dbReference type="ChEBI" id="CHEBI:33019"/>
        <dbReference type="ChEBI" id="CHEBI:57685"/>
        <dbReference type="ChEBI" id="CHEBI:58206"/>
        <dbReference type="ChEBI" id="CHEBI:64781"/>
        <dbReference type="EC" id="2.5.1.n9"/>
    </reaction>
</comment>
<name>A0ABS3N4L1_9BACI</name>
<comment type="subunit">
    <text evidence="9">Homodimer.</text>
</comment>
<dbReference type="InterPro" id="IPR038597">
    <property type="entry name" value="GGGP/HepGP_synthase_sf"/>
</dbReference>
<feature type="binding site" evidence="9">
    <location>
        <position position="189"/>
    </location>
    <ligand>
        <name>sn-glycerol 1-phosphate</name>
        <dbReference type="ChEBI" id="CHEBI:57685"/>
    </ligand>
</feature>
<evidence type="ECO:0000256" key="2">
    <source>
        <dbReference type="ARBA" id="ARBA00022679"/>
    </source>
</evidence>
<comment type="cofactor">
    <cofactor evidence="9">
        <name>Mg(2+)</name>
        <dbReference type="ChEBI" id="CHEBI:18420"/>
    </cofactor>
</comment>
<evidence type="ECO:0000256" key="4">
    <source>
        <dbReference type="ARBA" id="ARBA00022842"/>
    </source>
</evidence>
<feature type="binding site" evidence="9">
    <location>
        <begin position="209"/>
        <end position="210"/>
    </location>
    <ligand>
        <name>sn-glycerol 1-phosphate</name>
        <dbReference type="ChEBI" id="CHEBI:57685"/>
    </ligand>
</feature>
<proteinExistence type="inferred from homology"/>
<evidence type="ECO:0000256" key="3">
    <source>
        <dbReference type="ARBA" id="ARBA00022723"/>
    </source>
</evidence>
<dbReference type="InterPro" id="IPR039074">
    <property type="entry name" value="GGGP/HepGP_synthase_I"/>
</dbReference>
<evidence type="ECO:0000256" key="6">
    <source>
        <dbReference type="ARBA" id="ARBA00023209"/>
    </source>
</evidence>
<comment type="similarity">
    <text evidence="9">Belongs to the GGGP/HepGP synthase family. Group I subfamily.</text>
</comment>
<dbReference type="NCBIfam" id="NF003199">
    <property type="entry name" value="PRK04169.1-3"/>
    <property type="match status" value="1"/>
</dbReference>
<comment type="pathway">
    <text evidence="9">Membrane lipid metabolism; glycerophospholipid metabolism.</text>
</comment>
<keyword evidence="6 9" id="KW-0594">Phospholipid biosynthesis</keyword>
<evidence type="ECO:0000256" key="1">
    <source>
        <dbReference type="ARBA" id="ARBA00022516"/>
    </source>
</evidence>
<evidence type="ECO:0000313" key="10">
    <source>
        <dbReference type="EMBL" id="MBO1513080.1"/>
    </source>
</evidence>
<evidence type="ECO:0000256" key="9">
    <source>
        <dbReference type="HAMAP-Rule" id="MF_00112"/>
    </source>
</evidence>
<dbReference type="RefSeq" id="WP_207979802.1">
    <property type="nucleotide sequence ID" value="NZ_JAGDEL010000011.1"/>
</dbReference>
<evidence type="ECO:0000313" key="11">
    <source>
        <dbReference type="Proteomes" id="UP000663981"/>
    </source>
</evidence>
<dbReference type="SUPFAM" id="SSF51395">
    <property type="entry name" value="FMN-linked oxidoreductases"/>
    <property type="match status" value="1"/>
</dbReference>
<feature type="binding site" evidence="9">
    <location>
        <begin position="159"/>
        <end position="164"/>
    </location>
    <ligand>
        <name>sn-glycerol 1-phosphate</name>
        <dbReference type="ChEBI" id="CHEBI:57685"/>
    </ligand>
</feature>
<evidence type="ECO:0000256" key="7">
    <source>
        <dbReference type="ARBA" id="ARBA00023264"/>
    </source>
</evidence>
<reference evidence="10 11" key="1">
    <citation type="submission" date="2021-03" db="EMBL/GenBank/DDBJ databases">
        <title>Whole genome sequence of Metabacillus bambusae BG109.</title>
        <authorList>
            <person name="Jeong J.W."/>
        </authorList>
    </citation>
    <scope>NUCLEOTIDE SEQUENCE [LARGE SCALE GENOMIC DNA]</scope>
    <source>
        <strain evidence="10 11">BG109</strain>
    </source>
</reference>
<feature type="binding site" evidence="9">
    <location>
        <position position="14"/>
    </location>
    <ligand>
        <name>Mg(2+)</name>
        <dbReference type="ChEBI" id="CHEBI:18420"/>
    </ligand>
</feature>
<dbReference type="EC" id="2.5.1.n9" evidence="9"/>
<feature type="binding site" evidence="9">
    <location>
        <position position="12"/>
    </location>
    <ligand>
        <name>sn-glycerol 1-phosphate</name>
        <dbReference type="ChEBI" id="CHEBI:57685"/>
    </ligand>
</feature>
<comment type="function">
    <text evidence="9">Prenyltransferase that catalyzes in vivo the transfer of the heptaprenyl moiety of heptaprenyl pyrophosphate (HepPP; 35 carbon atoms) to the C3 hydroxyl of sn-glycerol-1-phosphate (G1P), producing heptaprenylglyceryl phosphate (HepGP). This reaction is an ether-bond-formation step in the biosynthesis of archaea-type G1P-based membrane lipids found in Bacillales.</text>
</comment>
<keyword evidence="11" id="KW-1185">Reference proteome</keyword>
<dbReference type="Pfam" id="PF01884">
    <property type="entry name" value="PcrB"/>
    <property type="match status" value="1"/>
</dbReference>
<dbReference type="EMBL" id="JAGDEL010000011">
    <property type="protein sequence ID" value="MBO1513080.1"/>
    <property type="molecule type" value="Genomic_DNA"/>
</dbReference>
<comment type="caution">
    <text evidence="10">The sequence shown here is derived from an EMBL/GenBank/DDBJ whole genome shotgun (WGS) entry which is preliminary data.</text>
</comment>
<dbReference type="NCBIfam" id="NF003197">
    <property type="entry name" value="PRK04169.1-1"/>
    <property type="match status" value="1"/>
</dbReference>